<evidence type="ECO:0000259" key="15">
    <source>
        <dbReference type="Pfam" id="PF13476"/>
    </source>
</evidence>
<dbReference type="InParanoid" id="A0A409WEZ5"/>
<evidence type="ECO:0000256" key="6">
    <source>
        <dbReference type="ARBA" id="ARBA00022763"/>
    </source>
</evidence>
<dbReference type="InterPro" id="IPR027417">
    <property type="entry name" value="P-loop_NTPase"/>
</dbReference>
<dbReference type="AlphaFoldDB" id="A0A409WEZ5"/>
<evidence type="ECO:0000256" key="9">
    <source>
        <dbReference type="ARBA" id="ARBA00023172"/>
    </source>
</evidence>
<dbReference type="GO" id="GO:0003684">
    <property type="term" value="F:damaged DNA binding"/>
    <property type="evidence" value="ECO:0007669"/>
    <property type="project" value="TreeGrafter"/>
</dbReference>
<dbReference type="OrthoDB" id="10072614at2759"/>
<dbReference type="SUPFAM" id="SSF52540">
    <property type="entry name" value="P-loop containing nucleoside triphosphate hydrolases"/>
    <property type="match status" value="1"/>
</dbReference>
<evidence type="ECO:0000256" key="4">
    <source>
        <dbReference type="ARBA" id="ARBA00022454"/>
    </source>
</evidence>
<evidence type="ECO:0008006" key="18">
    <source>
        <dbReference type="Google" id="ProtNLM"/>
    </source>
</evidence>
<name>A0A409WEZ5_PSICY</name>
<keyword evidence="6" id="KW-0227">DNA damage</keyword>
<feature type="domain" description="Rad50/SbcC-type AAA" evidence="15">
    <location>
        <begin position="117"/>
        <end position="374"/>
    </location>
</feature>
<feature type="domain" description="RecF/RecN/SMC N-terminal" evidence="14">
    <location>
        <begin position="417"/>
        <end position="1112"/>
    </location>
</feature>
<keyword evidence="10" id="KW-0234">DNA repair</keyword>
<dbReference type="InterPro" id="IPR003395">
    <property type="entry name" value="RecF/RecN/SMC_N"/>
</dbReference>
<evidence type="ECO:0000256" key="11">
    <source>
        <dbReference type="ARBA" id="ARBA00023242"/>
    </source>
</evidence>
<keyword evidence="17" id="KW-1185">Reference proteome</keyword>
<evidence type="ECO:0000313" key="16">
    <source>
        <dbReference type="EMBL" id="PPQ77067.1"/>
    </source>
</evidence>
<evidence type="ECO:0000313" key="17">
    <source>
        <dbReference type="Proteomes" id="UP000283269"/>
    </source>
</evidence>
<dbReference type="GO" id="GO:0003697">
    <property type="term" value="F:single-stranded DNA binding"/>
    <property type="evidence" value="ECO:0007669"/>
    <property type="project" value="TreeGrafter"/>
</dbReference>
<dbReference type="PANTHER" id="PTHR19306:SF6">
    <property type="entry name" value="STRUCTURAL MAINTENANCE OF CHROMOSOMES PROTEIN 6"/>
    <property type="match status" value="1"/>
</dbReference>
<evidence type="ECO:0000256" key="10">
    <source>
        <dbReference type="ARBA" id="ARBA00023204"/>
    </source>
</evidence>
<feature type="region of interest" description="Disordered" evidence="13">
    <location>
        <begin position="1027"/>
        <end position="1050"/>
    </location>
</feature>
<evidence type="ECO:0000256" key="13">
    <source>
        <dbReference type="SAM" id="MobiDB-lite"/>
    </source>
</evidence>
<keyword evidence="9" id="KW-0233">DNA recombination</keyword>
<evidence type="ECO:0000256" key="8">
    <source>
        <dbReference type="ARBA" id="ARBA00023054"/>
    </source>
</evidence>
<keyword evidence="7" id="KW-0067">ATP-binding</keyword>
<feature type="coiled-coil region" evidence="12">
    <location>
        <begin position="835"/>
        <end position="897"/>
    </location>
</feature>
<evidence type="ECO:0000256" key="5">
    <source>
        <dbReference type="ARBA" id="ARBA00022741"/>
    </source>
</evidence>
<evidence type="ECO:0000256" key="2">
    <source>
        <dbReference type="ARBA" id="ARBA00004286"/>
    </source>
</evidence>
<keyword evidence="11" id="KW-0539">Nucleus</keyword>
<dbReference type="GO" id="GO:0000724">
    <property type="term" value="P:double-strand break repair via homologous recombination"/>
    <property type="evidence" value="ECO:0007669"/>
    <property type="project" value="TreeGrafter"/>
</dbReference>
<dbReference type="FunCoup" id="A0A409WEZ5">
    <property type="interactions" value="510"/>
</dbReference>
<keyword evidence="5" id="KW-0547">Nucleotide-binding</keyword>
<evidence type="ECO:0000256" key="3">
    <source>
        <dbReference type="ARBA" id="ARBA00006793"/>
    </source>
</evidence>
<protein>
    <recommendedName>
        <fullName evidence="18">RecF/RecN/SMC N-terminal domain-containing protein</fullName>
    </recommendedName>
</protein>
<accession>A0A409WEZ5</accession>
<dbReference type="GO" id="GO:0005634">
    <property type="term" value="C:nucleus"/>
    <property type="evidence" value="ECO:0007669"/>
    <property type="project" value="UniProtKB-SubCell"/>
</dbReference>
<evidence type="ECO:0000256" key="7">
    <source>
        <dbReference type="ARBA" id="ARBA00022840"/>
    </source>
</evidence>
<keyword evidence="4" id="KW-0158">Chromosome</keyword>
<evidence type="ECO:0000256" key="12">
    <source>
        <dbReference type="SAM" id="Coils"/>
    </source>
</evidence>
<dbReference type="STRING" id="93625.A0A409WEZ5"/>
<dbReference type="Pfam" id="PF13476">
    <property type="entry name" value="AAA_23"/>
    <property type="match status" value="1"/>
</dbReference>
<keyword evidence="8 12" id="KW-0175">Coiled coil</keyword>
<organism evidence="16 17">
    <name type="scientific">Psilocybe cyanescens</name>
    <dbReference type="NCBI Taxonomy" id="93625"/>
    <lineage>
        <taxon>Eukaryota</taxon>
        <taxon>Fungi</taxon>
        <taxon>Dikarya</taxon>
        <taxon>Basidiomycota</taxon>
        <taxon>Agaricomycotina</taxon>
        <taxon>Agaricomycetes</taxon>
        <taxon>Agaricomycetidae</taxon>
        <taxon>Agaricales</taxon>
        <taxon>Agaricineae</taxon>
        <taxon>Strophariaceae</taxon>
        <taxon>Psilocybe</taxon>
    </lineage>
</organism>
<gene>
    <name evidence="16" type="ORF">CVT25_014880</name>
</gene>
<dbReference type="Proteomes" id="UP000283269">
    <property type="component" value="Unassembled WGS sequence"/>
</dbReference>
<feature type="region of interest" description="Disordered" evidence="13">
    <location>
        <begin position="1"/>
        <end position="90"/>
    </location>
</feature>
<evidence type="ECO:0000256" key="1">
    <source>
        <dbReference type="ARBA" id="ARBA00004123"/>
    </source>
</evidence>
<evidence type="ECO:0000259" key="14">
    <source>
        <dbReference type="Pfam" id="PF02463"/>
    </source>
</evidence>
<dbReference type="GO" id="GO:0030915">
    <property type="term" value="C:Smc5-Smc6 complex"/>
    <property type="evidence" value="ECO:0007669"/>
    <property type="project" value="TreeGrafter"/>
</dbReference>
<dbReference type="GO" id="GO:0035861">
    <property type="term" value="C:site of double-strand break"/>
    <property type="evidence" value="ECO:0007669"/>
    <property type="project" value="TreeGrafter"/>
</dbReference>
<sequence>MPKRQHYGQSNDDEDLSQAPQSSKRARPADSDDEDEAPQTQTRPRRGDKGKGKGKARVNDSDDSDEEMDTHVDQAEEVGEEDEEFDRIHGPSLQRRLHKNRGKLGSIAEHGVIEYVEMTQFMCHKFLKFTFGPQINFIIGHNGSGKSAVLSAITVALGGKTASTGRGSGLKSFIREGQNVAEVTIHIKNQGDEAYKPDAYGETIVITRRFNKDGNSSWKIRGKDTKVISTKKDELDAICDHMNIQVDNPMNVLTQDAARQFLSASKPEDKYKFFLRGTQLEQLSQEYDVCWENINQTEKLLVVKNEALPDLQERLRVVTARWEEADKARQQQEKVHELTKELAWAHVAAKEEEMTKKLNDVAKAERRLPKIEDKLNDARTNFGRASEQVSTLEQEVLTSDTEARLNQKKAELQNEIRANKTKLLELNNDLKQMNTTVATLNKQIEGIEKAKLVESQKMAVNTQAKRDETQAKIAAAKTTISGFEALLSELSIRRRNVGLEADQLREDGKEPERKMAECERVLKDNDECIAAARQRENDAYIPYGKNMKQLLDQIRKVQWKGDMPLGPFGLYVTAKDPETWGKILRSQLANFLISFGVTDARDGPVLKRMLVQSGNRDNNIIVYYKDMFDYRNGEPPAHLLTVLRALDITDPYVLRILINQRSVESLILAPTRKEGEDILKSLRSGIAWTLDEMSVKVFPEGGVASGRLTIRPSAGSSQLLTGRDAAADIRYFLQQKDQATKDYQAAWSFCEDLKKQFGAKKREIETIDRDEQTVQQKLRQERIRLSALQQEANAELPAGLAGFEEAKLEAENERQLVLRQVEAVMINKAAVDTAQQKLQNDLNEVKSDISDYEDRKAAITKKIEDAVEVRMTAQNEKKHYEAKLAAEKELVEKAQEAAKTWTAGAEQVAPGRFHKPRNHEVVQRNLDSLKKALTERAKTTGASIETLAKQVNTAKEDLAKARSELKAMVRLNKALKDSLLSRLDRWHLFRKHVALRCKHIFQYHLSQRGYYGKLFFKHEAGTLNLRVQTDDQTQTQGARDKDPKSLSGGEKSFSTICLLLSLWECIGCPLRCLDEFDVFMDAVNRRISMKMMIDTANTSDRKQYILITPQDMTNITITPSVRVLRMSDPERGTNGTLPFTSSAA</sequence>
<comment type="caution">
    <text evidence="16">The sequence shown here is derived from an EMBL/GenBank/DDBJ whole genome shotgun (WGS) entry which is preliminary data.</text>
</comment>
<feature type="coiled-coil region" evidence="12">
    <location>
        <begin position="944"/>
        <end position="978"/>
    </location>
</feature>
<dbReference type="Gene3D" id="3.40.50.300">
    <property type="entry name" value="P-loop containing nucleotide triphosphate hydrolases"/>
    <property type="match status" value="2"/>
</dbReference>
<dbReference type="GO" id="GO:0005524">
    <property type="term" value="F:ATP binding"/>
    <property type="evidence" value="ECO:0007669"/>
    <property type="project" value="UniProtKB-KW"/>
</dbReference>
<proteinExistence type="inferred from homology"/>
<comment type="subcellular location">
    <subcellularLocation>
        <location evidence="2">Chromosome</location>
    </subcellularLocation>
    <subcellularLocation>
        <location evidence="1">Nucleus</location>
    </subcellularLocation>
</comment>
<dbReference type="Pfam" id="PF02463">
    <property type="entry name" value="SMC_N"/>
    <property type="match status" value="1"/>
</dbReference>
<dbReference type="EMBL" id="NHYD01003444">
    <property type="protein sequence ID" value="PPQ77067.1"/>
    <property type="molecule type" value="Genomic_DNA"/>
</dbReference>
<dbReference type="PANTHER" id="PTHR19306">
    <property type="entry name" value="STRUCTURAL MAINTENANCE OF CHROMOSOMES 5,6 SMC5, SMC6"/>
    <property type="match status" value="1"/>
</dbReference>
<dbReference type="InterPro" id="IPR038729">
    <property type="entry name" value="Rad50/SbcC_AAA"/>
</dbReference>
<feature type="compositionally biased region" description="Acidic residues" evidence="13">
    <location>
        <begin position="75"/>
        <end position="85"/>
    </location>
</feature>
<feature type="compositionally biased region" description="Polar residues" evidence="13">
    <location>
        <begin position="1027"/>
        <end position="1037"/>
    </location>
</feature>
<comment type="similarity">
    <text evidence="3">Belongs to the SMC family. SMC6 subfamily.</text>
</comment>
<feature type="coiled-coil region" evidence="12">
    <location>
        <begin position="347"/>
        <end position="450"/>
    </location>
</feature>
<reference evidence="16 17" key="1">
    <citation type="journal article" date="2018" name="Evol. Lett.">
        <title>Horizontal gene cluster transfer increased hallucinogenic mushroom diversity.</title>
        <authorList>
            <person name="Reynolds H.T."/>
            <person name="Vijayakumar V."/>
            <person name="Gluck-Thaler E."/>
            <person name="Korotkin H.B."/>
            <person name="Matheny P.B."/>
            <person name="Slot J.C."/>
        </authorList>
    </citation>
    <scope>NUCLEOTIDE SEQUENCE [LARGE SCALE GENOMIC DNA]</scope>
    <source>
        <strain evidence="16 17">2631</strain>
    </source>
</reference>